<dbReference type="AlphaFoldDB" id="A0A381WER8"/>
<protein>
    <recommendedName>
        <fullName evidence="3">Tyr recombinase domain-containing protein</fullName>
    </recommendedName>
</protein>
<dbReference type="EMBL" id="UINC01011523">
    <property type="protein sequence ID" value="SVA50811.1"/>
    <property type="molecule type" value="Genomic_DNA"/>
</dbReference>
<dbReference type="GO" id="GO:0003677">
    <property type="term" value="F:DNA binding"/>
    <property type="evidence" value="ECO:0007669"/>
    <property type="project" value="InterPro"/>
</dbReference>
<dbReference type="SUPFAM" id="SSF56349">
    <property type="entry name" value="DNA breaking-rejoining enzymes"/>
    <property type="match status" value="1"/>
</dbReference>
<evidence type="ECO:0000256" key="1">
    <source>
        <dbReference type="ARBA" id="ARBA00023172"/>
    </source>
</evidence>
<keyword evidence="1" id="KW-0233">DNA recombination</keyword>
<evidence type="ECO:0008006" key="3">
    <source>
        <dbReference type="Google" id="ProtNLM"/>
    </source>
</evidence>
<dbReference type="Gene3D" id="1.10.443.10">
    <property type="entry name" value="Intergrase catalytic core"/>
    <property type="match status" value="1"/>
</dbReference>
<proteinExistence type="predicted"/>
<evidence type="ECO:0000313" key="2">
    <source>
        <dbReference type="EMBL" id="SVA50811.1"/>
    </source>
</evidence>
<gene>
    <name evidence="2" type="ORF">METZ01_LOCUS103665</name>
</gene>
<organism evidence="2">
    <name type="scientific">marine metagenome</name>
    <dbReference type="NCBI Taxonomy" id="408172"/>
    <lineage>
        <taxon>unclassified sequences</taxon>
        <taxon>metagenomes</taxon>
        <taxon>ecological metagenomes</taxon>
    </lineage>
</organism>
<reference evidence="2" key="1">
    <citation type="submission" date="2018-05" db="EMBL/GenBank/DDBJ databases">
        <authorList>
            <person name="Lanie J.A."/>
            <person name="Ng W.-L."/>
            <person name="Kazmierczak K.M."/>
            <person name="Andrzejewski T.M."/>
            <person name="Davidsen T.M."/>
            <person name="Wayne K.J."/>
            <person name="Tettelin H."/>
            <person name="Glass J.I."/>
            <person name="Rusch D."/>
            <person name="Podicherti R."/>
            <person name="Tsui H.-C.T."/>
            <person name="Winkler M.E."/>
        </authorList>
    </citation>
    <scope>NUCLEOTIDE SEQUENCE</scope>
</reference>
<dbReference type="InterPro" id="IPR013762">
    <property type="entry name" value="Integrase-like_cat_sf"/>
</dbReference>
<accession>A0A381WER8</accession>
<dbReference type="GO" id="GO:0015074">
    <property type="term" value="P:DNA integration"/>
    <property type="evidence" value="ECO:0007669"/>
    <property type="project" value="InterPro"/>
</dbReference>
<dbReference type="GO" id="GO:0006310">
    <property type="term" value="P:DNA recombination"/>
    <property type="evidence" value="ECO:0007669"/>
    <property type="project" value="UniProtKB-KW"/>
</dbReference>
<sequence>MTASVNPKVVRERLGHSTIAVTMDTYSHVLLGMQEEAAVAVEKLLKPSK</sequence>
<name>A0A381WER8_9ZZZZ</name>
<dbReference type="InterPro" id="IPR011010">
    <property type="entry name" value="DNA_brk_join_enz"/>
</dbReference>